<proteinExistence type="predicted"/>
<keyword evidence="1" id="KW-0472">Membrane</keyword>
<dbReference type="OrthoDB" id="159440at2"/>
<evidence type="ECO:0000313" key="2">
    <source>
        <dbReference type="EMBL" id="OUD10741.1"/>
    </source>
</evidence>
<reference evidence="2 3" key="1">
    <citation type="submission" date="2016-12" db="EMBL/GenBank/DDBJ databases">
        <title>The draft genome sequence of HSLHS2.</title>
        <authorList>
            <person name="Hu D."/>
            <person name="Wang L."/>
            <person name="Shao Z."/>
        </authorList>
    </citation>
    <scope>NUCLEOTIDE SEQUENCE [LARGE SCALE GENOMIC DNA]</scope>
    <source>
        <strain evidence="2">MCCC 1A06712</strain>
    </source>
</reference>
<keyword evidence="3" id="KW-1185">Reference proteome</keyword>
<dbReference type="RefSeq" id="WP_086450387.1">
    <property type="nucleotide sequence ID" value="NZ_MSPP01000001.1"/>
</dbReference>
<protein>
    <submittedName>
        <fullName evidence="2">Uncharacterized protein</fullName>
    </submittedName>
</protein>
<dbReference type="Proteomes" id="UP000194664">
    <property type="component" value="Unassembled WGS sequence"/>
</dbReference>
<feature type="transmembrane region" description="Helical" evidence="1">
    <location>
        <begin position="12"/>
        <end position="35"/>
    </location>
</feature>
<dbReference type="EMBL" id="MSPP01000001">
    <property type="protein sequence ID" value="OUD10741.1"/>
    <property type="molecule type" value="Genomic_DNA"/>
</dbReference>
<keyword evidence="1" id="KW-1133">Transmembrane helix</keyword>
<keyword evidence="1" id="KW-0812">Transmembrane</keyword>
<accession>A0A251X2E1</accession>
<gene>
    <name evidence="2" type="ORF">BVC71_04450</name>
</gene>
<name>A0A251X2E1_9RHOB</name>
<comment type="caution">
    <text evidence="2">The sequence shown here is derived from an EMBL/GenBank/DDBJ whole genome shotgun (WGS) entry which is preliminary data.</text>
</comment>
<dbReference type="AlphaFoldDB" id="A0A251X2E1"/>
<sequence>MKRLFTVIRAHPVISAIFCIAATVFLWLLINLLFIGPPKDRFATPAPWMTPNYIANSWHVDATDVAMAVGLTDRPKGRPTFDDIAKMRGVPVETVLTEVIGFLALQSHRND</sequence>
<evidence type="ECO:0000313" key="3">
    <source>
        <dbReference type="Proteomes" id="UP000194664"/>
    </source>
</evidence>
<evidence type="ECO:0000256" key="1">
    <source>
        <dbReference type="SAM" id="Phobius"/>
    </source>
</evidence>
<organism evidence="2 3">
    <name type="scientific">Marivivens niveibacter</name>
    <dbReference type="NCBI Taxonomy" id="1930667"/>
    <lineage>
        <taxon>Bacteria</taxon>
        <taxon>Pseudomonadati</taxon>
        <taxon>Pseudomonadota</taxon>
        <taxon>Alphaproteobacteria</taxon>
        <taxon>Rhodobacterales</taxon>
        <taxon>Paracoccaceae</taxon>
        <taxon>Marivivens group</taxon>
        <taxon>Marivivens</taxon>
    </lineage>
</organism>